<gene>
    <name evidence="3" type="ORF">COCHEDRAFT_1174197</name>
</gene>
<keyword evidence="4" id="KW-1185">Reference proteome</keyword>
<feature type="domain" description="Methyltransferase" evidence="2">
    <location>
        <begin position="147"/>
        <end position="367"/>
    </location>
</feature>
<dbReference type="HOGENOM" id="CLU_016581_1_0_1"/>
<dbReference type="InterPro" id="IPR052220">
    <property type="entry name" value="METTL25"/>
</dbReference>
<name>M2U1D8_COCH5</name>
<reference evidence="3 4" key="1">
    <citation type="journal article" date="2012" name="PLoS Pathog.">
        <title>Diverse lifestyles and strategies of plant pathogenesis encoded in the genomes of eighteen Dothideomycetes fungi.</title>
        <authorList>
            <person name="Ohm R.A."/>
            <person name="Feau N."/>
            <person name="Henrissat B."/>
            <person name="Schoch C.L."/>
            <person name="Horwitz B.A."/>
            <person name="Barry K.W."/>
            <person name="Condon B.J."/>
            <person name="Copeland A.C."/>
            <person name="Dhillon B."/>
            <person name="Glaser F."/>
            <person name="Hesse C.N."/>
            <person name="Kosti I."/>
            <person name="LaButti K."/>
            <person name="Lindquist E.A."/>
            <person name="Lucas S."/>
            <person name="Salamov A.A."/>
            <person name="Bradshaw R.E."/>
            <person name="Ciuffetti L."/>
            <person name="Hamelin R.C."/>
            <person name="Kema G.H.J."/>
            <person name="Lawrence C."/>
            <person name="Scott J.A."/>
            <person name="Spatafora J.W."/>
            <person name="Turgeon B.G."/>
            <person name="de Wit P.J.G.M."/>
            <person name="Zhong S."/>
            <person name="Goodwin S.B."/>
            <person name="Grigoriev I.V."/>
        </authorList>
    </citation>
    <scope>NUCLEOTIDE SEQUENCE [LARGE SCALE GENOMIC DNA]</scope>
    <source>
        <strain evidence="4">C5 / ATCC 48332 / race O</strain>
    </source>
</reference>
<evidence type="ECO:0000256" key="1">
    <source>
        <dbReference type="SAM" id="MobiDB-lite"/>
    </source>
</evidence>
<evidence type="ECO:0000259" key="2">
    <source>
        <dbReference type="Pfam" id="PF13679"/>
    </source>
</evidence>
<evidence type="ECO:0000313" key="4">
    <source>
        <dbReference type="Proteomes" id="UP000016936"/>
    </source>
</evidence>
<dbReference type="AlphaFoldDB" id="M2U1D8"/>
<feature type="region of interest" description="Disordered" evidence="1">
    <location>
        <begin position="247"/>
        <end position="269"/>
    </location>
</feature>
<dbReference type="Proteomes" id="UP000016936">
    <property type="component" value="Unassembled WGS sequence"/>
</dbReference>
<dbReference type="STRING" id="701091.M2U1D8"/>
<dbReference type="OMA" id="LQAPYNW"/>
<dbReference type="PANTHER" id="PTHR12496:SF0">
    <property type="entry name" value="METHYLTRANSFERASE DOMAIN-CONTAINING PROTEIN"/>
    <property type="match status" value="1"/>
</dbReference>
<evidence type="ECO:0000313" key="3">
    <source>
        <dbReference type="EMBL" id="EMD92354.1"/>
    </source>
</evidence>
<organism evidence="3 4">
    <name type="scientific">Cochliobolus heterostrophus (strain C5 / ATCC 48332 / race O)</name>
    <name type="common">Southern corn leaf blight fungus</name>
    <name type="synonym">Bipolaris maydis</name>
    <dbReference type="NCBI Taxonomy" id="701091"/>
    <lineage>
        <taxon>Eukaryota</taxon>
        <taxon>Fungi</taxon>
        <taxon>Dikarya</taxon>
        <taxon>Ascomycota</taxon>
        <taxon>Pezizomycotina</taxon>
        <taxon>Dothideomycetes</taxon>
        <taxon>Pleosporomycetidae</taxon>
        <taxon>Pleosporales</taxon>
        <taxon>Pleosporineae</taxon>
        <taxon>Pleosporaceae</taxon>
        <taxon>Bipolaris</taxon>
    </lineage>
</organism>
<reference evidence="4" key="2">
    <citation type="journal article" date="2013" name="PLoS Genet.">
        <title>Comparative genome structure, secondary metabolite, and effector coding capacity across Cochliobolus pathogens.</title>
        <authorList>
            <person name="Condon B.J."/>
            <person name="Leng Y."/>
            <person name="Wu D."/>
            <person name="Bushley K.E."/>
            <person name="Ohm R.A."/>
            <person name="Otillar R."/>
            <person name="Martin J."/>
            <person name="Schackwitz W."/>
            <person name="Grimwood J."/>
            <person name="MohdZainudin N."/>
            <person name="Xue C."/>
            <person name="Wang R."/>
            <person name="Manning V.A."/>
            <person name="Dhillon B."/>
            <person name="Tu Z.J."/>
            <person name="Steffenson B.J."/>
            <person name="Salamov A."/>
            <person name="Sun H."/>
            <person name="Lowry S."/>
            <person name="LaButti K."/>
            <person name="Han J."/>
            <person name="Copeland A."/>
            <person name="Lindquist E."/>
            <person name="Barry K."/>
            <person name="Schmutz J."/>
            <person name="Baker S.E."/>
            <person name="Ciuffetti L.M."/>
            <person name="Grigoriev I.V."/>
            <person name="Zhong S."/>
            <person name="Turgeon B.G."/>
        </authorList>
    </citation>
    <scope>NUCLEOTIDE SEQUENCE [LARGE SCALE GENOMIC DNA]</scope>
    <source>
        <strain evidence="4">C5 / ATCC 48332 / race O</strain>
    </source>
</reference>
<dbReference type="PANTHER" id="PTHR12496">
    <property type="entry name" value="CGI-41 METHYLTRANSFERASE"/>
    <property type="match status" value="1"/>
</dbReference>
<proteinExistence type="predicted"/>
<dbReference type="InterPro" id="IPR025714">
    <property type="entry name" value="Methyltranfer_dom"/>
</dbReference>
<dbReference type="OrthoDB" id="10258156at2759"/>
<sequence>MGPDTPLPLPAEFTNTDEYVESLLEFATSSWLLQTLCGGVHILDFYTRSPDLYSHILPQSWRDWFKTRDIMDILDLLMREDLSQFDVKQPGVSEDWRDGPSPPQELLDYIKTVRKHLLARDFPPPSSNITAGKPAIPRHIAMGMKVKKVHEVDNFARYIDRLTAEIAASKKKPITHLVDFGSGQNYLGRALAAAPYSKHIVAVESKQHNIEGAKNMDMLAKLVPKPVVMRNKKEYRAKIGKVKKGRENVNGSTVSSGADALSQGTDAQADSQINEITSSSPTEHKPIYNEGHGSVQYVEHIIKDGDLTPVIDQVLDTTLPKPTDVNAMVISLHSCGNLVHYGLRSMMLNDHISAVAMVGCCYNLLTERLGPPTYKLPTLRANHPRLESTSSAFDPNGFPMSEKLANHPLPYAPLDPRSGETAEQPKGVRLNITARMMAVQAPFNWGPVDSDLFFTRHFFRALLQRIFLDRGVVSAPLHDQGLTGSAVSANGHTSQVNWTPPNGRGPGLSSDGTTTPLTIGTLRKFAYSDFVSYVRAAIAKLTADNSFCEIDPNFIKEKMEGLTDDDIRDYEIRYAERKKELSVMWSLMAFSAGVVEAVVVTDRYLWLKEQEEVEHAWVEPVFEYKHSPRNLVVVGLKK</sequence>
<protein>
    <recommendedName>
        <fullName evidence="2">Methyltransferase domain-containing protein</fullName>
    </recommendedName>
</protein>
<dbReference type="eggNOG" id="KOG2651">
    <property type="taxonomic scope" value="Eukaryota"/>
</dbReference>
<feature type="compositionally biased region" description="Polar residues" evidence="1">
    <location>
        <begin position="249"/>
        <end position="269"/>
    </location>
</feature>
<accession>M2U1D8</accession>
<dbReference type="EMBL" id="KB445575">
    <property type="protein sequence ID" value="EMD92354.1"/>
    <property type="molecule type" value="Genomic_DNA"/>
</dbReference>
<feature type="region of interest" description="Disordered" evidence="1">
    <location>
        <begin position="488"/>
        <end position="511"/>
    </location>
</feature>
<feature type="compositionally biased region" description="Polar residues" evidence="1">
    <location>
        <begin position="488"/>
        <end position="500"/>
    </location>
</feature>
<dbReference type="Pfam" id="PF13679">
    <property type="entry name" value="Methyltransf_32"/>
    <property type="match status" value="1"/>
</dbReference>